<dbReference type="PeptideAtlas" id="B4DKZ5"/>
<name>B4DKZ5_HUMAN</name>
<dbReference type="InterPro" id="IPR059017">
    <property type="entry name" value="PMEL_NMB_N"/>
</dbReference>
<dbReference type="PANTHER" id="PTHR11861">
    <property type="entry name" value="MELANOCYTE PROTEIN PMEL 17-RELATED"/>
    <property type="match status" value="1"/>
</dbReference>
<feature type="domain" description="PMEL/NMB N-terminal" evidence="2">
    <location>
        <begin position="52"/>
        <end position="141"/>
    </location>
</feature>
<keyword evidence="1" id="KW-0732">Signal</keyword>
<organism evidence="3">
    <name type="scientific">Homo sapiens</name>
    <name type="common">Human</name>
    <dbReference type="NCBI Taxonomy" id="9606"/>
    <lineage>
        <taxon>Eukaryota</taxon>
        <taxon>Metazoa</taxon>
        <taxon>Chordata</taxon>
        <taxon>Craniata</taxon>
        <taxon>Vertebrata</taxon>
        <taxon>Euteleostomi</taxon>
        <taxon>Mammalia</taxon>
        <taxon>Eutheria</taxon>
        <taxon>Euarchontoglires</taxon>
        <taxon>Primates</taxon>
        <taxon>Haplorrhini</taxon>
        <taxon>Catarrhini</taxon>
        <taxon>Hominidae</taxon>
        <taxon>Homo</taxon>
    </lineage>
</organism>
<protein>
    <submittedName>
        <fullName evidence="3">cDNA FLJ59920, highly similar to Transmembrane glycoprotein NMB</fullName>
    </submittedName>
</protein>
<keyword evidence="3" id="KW-0812">Transmembrane</keyword>
<keyword evidence="3" id="KW-0472">Membrane</keyword>
<feature type="signal peptide" evidence="1">
    <location>
        <begin position="1"/>
        <end position="22"/>
    </location>
</feature>
<proteinExistence type="evidence at transcript level"/>
<evidence type="ECO:0000313" key="3">
    <source>
        <dbReference type="EMBL" id="BAG59357.1"/>
    </source>
</evidence>
<dbReference type="InterPro" id="IPR045219">
    <property type="entry name" value="PKAT"/>
</dbReference>
<sequence length="217" mass="25066">MECLYYFLGFLLLAARLPLDAAKRFHDVLGNERPSAYMREHNQLNGWSSDENDWNEKLYPVWKRGDMRWKNSWKGGRVQAVLTSDSPALVGSNITFAVNLIFPRCQKEDANGNIVYEKNCRNEAGLSADPYVYNWTVFPEIGTMFSESFCEHSQCDTWASTHGSDCLQKTWTGICSHRTSERCVRGNRSDSCVCDYVPEERSKFIRRNLPQRSPHYV</sequence>
<dbReference type="Pfam" id="PF26141">
    <property type="entry name" value="PMEL_NMB_N"/>
    <property type="match status" value="1"/>
</dbReference>
<dbReference type="PANTHER" id="PTHR11861:SF11">
    <property type="entry name" value="TRANSMEMBRANE GLYCOPROTEIN NMB"/>
    <property type="match status" value="1"/>
</dbReference>
<dbReference type="EMBL" id="AK296779">
    <property type="protein sequence ID" value="BAG59357.1"/>
    <property type="molecule type" value="mRNA"/>
</dbReference>
<reference evidence="3" key="1">
    <citation type="submission" date="2007-10" db="EMBL/GenBank/DDBJ databases">
        <title>NEDO human cDNA sequencing project focused on splicing variants.</title>
        <authorList>
            <person name="Wakamatsu A."/>
            <person name="Yamamoto J."/>
            <person name="Kimura K."/>
            <person name="Ishii S."/>
            <person name="Watanabe K."/>
            <person name="Sugiyama A."/>
            <person name="Murakawa K."/>
            <person name="Kaida T."/>
            <person name="Tsuchiya K."/>
            <person name="Fukuzumi Y."/>
            <person name="Kumagai A."/>
            <person name="Oishi Y."/>
            <person name="Yamamoto S."/>
            <person name="Ono Y."/>
            <person name="Komori Y."/>
            <person name="Yamazaki M."/>
            <person name="Kisu Y."/>
            <person name="Nishikawa T."/>
            <person name="Sugano S."/>
            <person name="Nomura N."/>
            <person name="Isogai T."/>
        </authorList>
    </citation>
    <scope>NUCLEOTIDE SEQUENCE</scope>
    <source>
        <tissue evidence="3">Tongue</tissue>
    </source>
</reference>
<feature type="chain" id="PRO_5002803115" evidence="1">
    <location>
        <begin position="23"/>
        <end position="217"/>
    </location>
</feature>
<accession>B4DKZ5</accession>
<evidence type="ECO:0000256" key="1">
    <source>
        <dbReference type="SAM" id="SignalP"/>
    </source>
</evidence>
<dbReference type="AlphaFoldDB" id="B4DKZ5"/>
<evidence type="ECO:0000259" key="2">
    <source>
        <dbReference type="Pfam" id="PF26141"/>
    </source>
</evidence>